<dbReference type="EC" id="2.7.13.3" evidence="3"/>
<comment type="subcellular location">
    <subcellularLocation>
        <location evidence="2">Membrane</location>
        <topology evidence="2">Multi-pass membrane protein</topology>
    </subcellularLocation>
</comment>
<evidence type="ECO:0000256" key="3">
    <source>
        <dbReference type="ARBA" id="ARBA00012438"/>
    </source>
</evidence>
<feature type="transmembrane region" description="Helical" evidence="9">
    <location>
        <begin position="14"/>
        <end position="34"/>
    </location>
</feature>
<comment type="caution">
    <text evidence="11">The sequence shown here is derived from an EMBL/GenBank/DDBJ whole genome shotgun (WGS) entry which is preliminary data.</text>
</comment>
<dbReference type="CDD" id="cd00082">
    <property type="entry name" value="HisKA"/>
    <property type="match status" value="1"/>
</dbReference>
<dbReference type="Pfam" id="PF00672">
    <property type="entry name" value="HAMP"/>
    <property type="match status" value="1"/>
</dbReference>
<evidence type="ECO:0000256" key="5">
    <source>
        <dbReference type="ARBA" id="ARBA00022679"/>
    </source>
</evidence>
<keyword evidence="6 11" id="KW-0418">Kinase</keyword>
<dbReference type="InterPro" id="IPR050428">
    <property type="entry name" value="TCS_sensor_his_kinase"/>
</dbReference>
<comment type="catalytic activity">
    <reaction evidence="1">
        <text>ATP + protein L-histidine = ADP + protein N-phospho-L-histidine.</text>
        <dbReference type="EC" id="2.7.13.3"/>
    </reaction>
</comment>
<evidence type="ECO:0000256" key="7">
    <source>
        <dbReference type="ARBA" id="ARBA00023012"/>
    </source>
</evidence>
<keyword evidence="4" id="KW-0597">Phosphoprotein</keyword>
<sequence>MIARLLPRTLRGRLTALIILSTSVILASSGVALYEALSNRVEATAAEQMAGISAALGAHLAEARTTADVARNADIWIDQLHGHPNMDLAIFDAGGARLVGTPGFRPYAPLLSMNAGRVPVGIAAPGERHRYLLTSVQLAGAGALVVRVAVQYDRSADVLLLRTHAYTIVVIEVFGVVLAAAIAYGIAALGLSPLRRFAARAEQMSTSRLAHPLPELDTSGELKELEHAFNGMLARLNESFTRLSQFSSNLAHDMRTPLTNLQADAQVVLSQPRSADEYRDVIESSIDEYQRLSRMIEDMLFSRVRSRPARRSMCYA</sequence>
<feature type="transmembrane region" description="Helical" evidence="9">
    <location>
        <begin position="164"/>
        <end position="191"/>
    </location>
</feature>
<dbReference type="InterPro" id="IPR003661">
    <property type="entry name" value="HisK_dim/P_dom"/>
</dbReference>
<evidence type="ECO:0000256" key="8">
    <source>
        <dbReference type="ARBA" id="ARBA00023136"/>
    </source>
</evidence>
<dbReference type="PROSITE" id="PS50885">
    <property type="entry name" value="HAMP"/>
    <property type="match status" value="1"/>
</dbReference>
<dbReference type="EMBL" id="JPGD01000006">
    <property type="protein sequence ID" value="KGB93651.1"/>
    <property type="molecule type" value="Genomic_DNA"/>
</dbReference>
<dbReference type="SUPFAM" id="SSF47384">
    <property type="entry name" value="Homodimeric domain of signal transducing histidine kinase"/>
    <property type="match status" value="1"/>
</dbReference>
<dbReference type="SMART" id="SM00304">
    <property type="entry name" value="HAMP"/>
    <property type="match status" value="1"/>
</dbReference>
<evidence type="ECO:0000256" key="4">
    <source>
        <dbReference type="ARBA" id="ARBA00022553"/>
    </source>
</evidence>
<accession>A0AA89CFC6</accession>
<dbReference type="PANTHER" id="PTHR45436">
    <property type="entry name" value="SENSOR HISTIDINE KINASE YKOH"/>
    <property type="match status" value="1"/>
</dbReference>
<gene>
    <name evidence="11" type="ORF">DM43_1535</name>
</gene>
<name>A0AA89CFC6_BURCE</name>
<dbReference type="AlphaFoldDB" id="A0AA89CFC6"/>
<organism evidence="11 12">
    <name type="scientific">Burkholderia cepacia</name>
    <name type="common">Pseudomonas cepacia</name>
    <dbReference type="NCBI Taxonomy" id="292"/>
    <lineage>
        <taxon>Bacteria</taxon>
        <taxon>Pseudomonadati</taxon>
        <taxon>Pseudomonadota</taxon>
        <taxon>Betaproteobacteria</taxon>
        <taxon>Burkholderiales</taxon>
        <taxon>Burkholderiaceae</taxon>
        <taxon>Burkholderia</taxon>
        <taxon>Burkholderia cepacia complex</taxon>
    </lineage>
</organism>
<keyword evidence="8 9" id="KW-0472">Membrane</keyword>
<evidence type="ECO:0000256" key="1">
    <source>
        <dbReference type="ARBA" id="ARBA00000085"/>
    </source>
</evidence>
<dbReference type="PANTHER" id="PTHR45436:SF15">
    <property type="entry name" value="SENSOR HISTIDINE KINASE CUSS"/>
    <property type="match status" value="1"/>
</dbReference>
<evidence type="ECO:0000256" key="6">
    <source>
        <dbReference type="ARBA" id="ARBA00022777"/>
    </source>
</evidence>
<dbReference type="GO" id="GO:0000155">
    <property type="term" value="F:phosphorelay sensor kinase activity"/>
    <property type="evidence" value="ECO:0007669"/>
    <property type="project" value="InterPro"/>
</dbReference>
<evidence type="ECO:0000313" key="11">
    <source>
        <dbReference type="EMBL" id="KGB93651.1"/>
    </source>
</evidence>
<evidence type="ECO:0000313" key="12">
    <source>
        <dbReference type="Proteomes" id="UP000029575"/>
    </source>
</evidence>
<dbReference type="Gene3D" id="1.10.287.130">
    <property type="match status" value="1"/>
</dbReference>
<keyword evidence="9" id="KW-0812">Transmembrane</keyword>
<evidence type="ECO:0000256" key="9">
    <source>
        <dbReference type="SAM" id="Phobius"/>
    </source>
</evidence>
<proteinExistence type="predicted"/>
<dbReference type="Proteomes" id="UP000029575">
    <property type="component" value="Unassembled WGS sequence"/>
</dbReference>
<evidence type="ECO:0000256" key="2">
    <source>
        <dbReference type="ARBA" id="ARBA00004141"/>
    </source>
</evidence>
<protein>
    <recommendedName>
        <fullName evidence="3">histidine kinase</fullName>
        <ecNumber evidence="3">2.7.13.3</ecNumber>
    </recommendedName>
</protein>
<dbReference type="Pfam" id="PF00512">
    <property type="entry name" value="HisKA"/>
    <property type="match status" value="1"/>
</dbReference>
<dbReference type="InterPro" id="IPR036097">
    <property type="entry name" value="HisK_dim/P_sf"/>
</dbReference>
<dbReference type="GO" id="GO:0005886">
    <property type="term" value="C:plasma membrane"/>
    <property type="evidence" value="ECO:0007669"/>
    <property type="project" value="TreeGrafter"/>
</dbReference>
<keyword evidence="7" id="KW-0902">Two-component regulatory system</keyword>
<dbReference type="Gene3D" id="6.10.340.10">
    <property type="match status" value="1"/>
</dbReference>
<keyword evidence="9" id="KW-1133">Transmembrane helix</keyword>
<reference evidence="11 12" key="1">
    <citation type="submission" date="2014-06" db="EMBL/GenBank/DDBJ databases">
        <authorList>
            <person name="Bishop-Lilly K.A."/>
            <person name="Broomall S.M."/>
            <person name="Chain P.S."/>
            <person name="Chertkov O."/>
            <person name="Coyne S.R."/>
            <person name="Daligault H.E."/>
            <person name="Davenport K.W."/>
            <person name="Erkkila T."/>
            <person name="Frey K.G."/>
            <person name="Gibbons H.S."/>
            <person name="Gu W."/>
            <person name="Jaissle J."/>
            <person name="Johnson S.L."/>
            <person name="Koroleva G.I."/>
            <person name="Ladner J.T."/>
            <person name="Lo C.-C."/>
            <person name="Minogue T.D."/>
            <person name="Munk C."/>
            <person name="Palacios G.F."/>
            <person name="Redden C.L."/>
            <person name="Rosenzweig C.N."/>
            <person name="Scholz M.B."/>
            <person name="Teshima H."/>
            <person name="Xu Y."/>
        </authorList>
    </citation>
    <scope>NUCLEOTIDE SEQUENCE [LARGE SCALE GENOMIC DNA]</scope>
    <source>
        <strain evidence="11 12">DWS 37UF10B-2</strain>
    </source>
</reference>
<dbReference type="CDD" id="cd06225">
    <property type="entry name" value="HAMP"/>
    <property type="match status" value="1"/>
</dbReference>
<keyword evidence="5" id="KW-0808">Transferase</keyword>
<evidence type="ECO:0000259" key="10">
    <source>
        <dbReference type="PROSITE" id="PS50885"/>
    </source>
</evidence>
<dbReference type="InterPro" id="IPR003660">
    <property type="entry name" value="HAMP_dom"/>
</dbReference>
<dbReference type="SMART" id="SM00388">
    <property type="entry name" value="HisKA"/>
    <property type="match status" value="1"/>
</dbReference>
<dbReference type="SUPFAM" id="SSF158472">
    <property type="entry name" value="HAMP domain-like"/>
    <property type="match status" value="1"/>
</dbReference>
<feature type="domain" description="HAMP" evidence="10">
    <location>
        <begin position="188"/>
        <end position="241"/>
    </location>
</feature>